<dbReference type="PROSITE" id="PS00114">
    <property type="entry name" value="PRPP_SYNTHASE"/>
    <property type="match status" value="1"/>
</dbReference>
<dbReference type="EMBL" id="FNUT01000008">
    <property type="protein sequence ID" value="SEG49514.1"/>
    <property type="molecule type" value="Genomic_DNA"/>
</dbReference>
<dbReference type="PANTHER" id="PTHR10210">
    <property type="entry name" value="RIBOSE-PHOSPHATE DIPHOSPHOKINASE FAMILY MEMBER"/>
    <property type="match status" value="1"/>
</dbReference>
<evidence type="ECO:0000256" key="5">
    <source>
        <dbReference type="ARBA" id="ARBA00022727"/>
    </source>
</evidence>
<evidence type="ECO:0000256" key="8">
    <source>
        <dbReference type="ARBA" id="ARBA00022840"/>
    </source>
</evidence>
<dbReference type="EC" id="2.7.6.1" evidence="1"/>
<feature type="domain" description="Ribose-phosphate pyrophosphokinase N-terminal" evidence="11">
    <location>
        <begin position="8"/>
        <end position="123"/>
    </location>
</feature>
<evidence type="ECO:0000259" key="11">
    <source>
        <dbReference type="Pfam" id="PF13793"/>
    </source>
</evidence>
<dbReference type="GO" id="GO:0005524">
    <property type="term" value="F:ATP binding"/>
    <property type="evidence" value="ECO:0007669"/>
    <property type="project" value="UniProtKB-KW"/>
</dbReference>
<dbReference type="NCBIfam" id="TIGR01251">
    <property type="entry name" value="ribP_PPkin"/>
    <property type="match status" value="1"/>
</dbReference>
<evidence type="ECO:0000256" key="6">
    <source>
        <dbReference type="ARBA" id="ARBA00022741"/>
    </source>
</evidence>
<dbReference type="InterPro" id="IPR005946">
    <property type="entry name" value="Rib-P_diPkinase"/>
</dbReference>
<evidence type="ECO:0000313" key="12">
    <source>
        <dbReference type="EMBL" id="SEG49514.1"/>
    </source>
</evidence>
<keyword evidence="7 12" id="KW-0418">Kinase</keyword>
<evidence type="ECO:0000256" key="2">
    <source>
        <dbReference type="ARBA" id="ARBA00022490"/>
    </source>
</evidence>
<dbReference type="Proteomes" id="UP000236731">
    <property type="component" value="Unassembled WGS sequence"/>
</dbReference>
<dbReference type="GO" id="GO:0016301">
    <property type="term" value="F:kinase activity"/>
    <property type="evidence" value="ECO:0007669"/>
    <property type="project" value="UniProtKB-KW"/>
</dbReference>
<dbReference type="CDD" id="cd06223">
    <property type="entry name" value="PRTases_typeI"/>
    <property type="match status" value="1"/>
</dbReference>
<reference evidence="13" key="1">
    <citation type="submission" date="2016-10" db="EMBL/GenBank/DDBJ databases">
        <authorList>
            <person name="Varghese N."/>
            <person name="Submissions S."/>
        </authorList>
    </citation>
    <scope>NUCLEOTIDE SEQUENCE [LARGE SCALE GENOMIC DNA]</scope>
    <source>
        <strain evidence="13">DSM 22361</strain>
    </source>
</reference>
<dbReference type="GO" id="GO:0002189">
    <property type="term" value="C:ribose phosphate diphosphokinase complex"/>
    <property type="evidence" value="ECO:0007669"/>
    <property type="project" value="TreeGrafter"/>
</dbReference>
<evidence type="ECO:0000256" key="9">
    <source>
        <dbReference type="ARBA" id="ARBA00022842"/>
    </source>
</evidence>
<dbReference type="Pfam" id="PF13793">
    <property type="entry name" value="Pribosyltran_N"/>
    <property type="match status" value="1"/>
</dbReference>
<dbReference type="SUPFAM" id="SSF53271">
    <property type="entry name" value="PRTase-like"/>
    <property type="match status" value="1"/>
</dbReference>
<dbReference type="FunFam" id="3.40.50.2020:FF:000002">
    <property type="entry name" value="Ribose-phosphate pyrophosphokinase"/>
    <property type="match status" value="1"/>
</dbReference>
<keyword evidence="8" id="KW-0067">ATP-binding</keyword>
<dbReference type="GO" id="GO:0000287">
    <property type="term" value="F:magnesium ion binding"/>
    <property type="evidence" value="ECO:0007669"/>
    <property type="project" value="InterPro"/>
</dbReference>
<dbReference type="Gene3D" id="3.40.50.2020">
    <property type="match status" value="2"/>
</dbReference>
<dbReference type="NCBIfam" id="NF002320">
    <property type="entry name" value="PRK01259.1"/>
    <property type="match status" value="1"/>
</dbReference>
<dbReference type="InterPro" id="IPR029099">
    <property type="entry name" value="Pribosyltran_N"/>
</dbReference>
<organism evidence="12 13">
    <name type="scientific">Sphingobacterium lactis</name>
    <dbReference type="NCBI Taxonomy" id="797291"/>
    <lineage>
        <taxon>Bacteria</taxon>
        <taxon>Pseudomonadati</taxon>
        <taxon>Bacteroidota</taxon>
        <taxon>Sphingobacteriia</taxon>
        <taxon>Sphingobacteriales</taxon>
        <taxon>Sphingobacteriaceae</taxon>
        <taxon>Sphingobacterium</taxon>
    </lineage>
</organism>
<name>A0A1H6AMW3_9SPHI</name>
<comment type="catalytic activity">
    <reaction evidence="10">
        <text>D-ribose 5-phosphate + ATP = 5-phospho-alpha-D-ribose 1-diphosphate + AMP + H(+)</text>
        <dbReference type="Rhea" id="RHEA:15609"/>
        <dbReference type="ChEBI" id="CHEBI:15378"/>
        <dbReference type="ChEBI" id="CHEBI:30616"/>
        <dbReference type="ChEBI" id="CHEBI:58017"/>
        <dbReference type="ChEBI" id="CHEBI:78346"/>
        <dbReference type="ChEBI" id="CHEBI:456215"/>
        <dbReference type="EC" id="2.7.6.1"/>
    </reaction>
</comment>
<dbReference type="InterPro" id="IPR000836">
    <property type="entry name" value="PRTase_dom"/>
</dbReference>
<keyword evidence="2" id="KW-0963">Cytoplasm</keyword>
<keyword evidence="3" id="KW-0808">Transferase</keyword>
<dbReference type="PANTHER" id="PTHR10210:SF41">
    <property type="entry name" value="RIBOSE-PHOSPHATE PYROPHOSPHOKINASE 1, CHLOROPLASTIC"/>
    <property type="match status" value="1"/>
</dbReference>
<dbReference type="RefSeq" id="WP_103906891.1">
    <property type="nucleotide sequence ID" value="NZ_CP049246.1"/>
</dbReference>
<dbReference type="GO" id="GO:0009156">
    <property type="term" value="P:ribonucleoside monophosphate biosynthetic process"/>
    <property type="evidence" value="ECO:0007669"/>
    <property type="project" value="InterPro"/>
</dbReference>
<dbReference type="AlphaFoldDB" id="A0A1H6AMW3"/>
<keyword evidence="9" id="KW-0460">Magnesium</keyword>
<evidence type="ECO:0000256" key="4">
    <source>
        <dbReference type="ARBA" id="ARBA00022723"/>
    </source>
</evidence>
<dbReference type="GO" id="GO:0006164">
    <property type="term" value="P:purine nucleotide biosynthetic process"/>
    <property type="evidence" value="ECO:0007669"/>
    <property type="project" value="TreeGrafter"/>
</dbReference>
<keyword evidence="4" id="KW-0479">Metal-binding</keyword>
<dbReference type="InterPro" id="IPR000842">
    <property type="entry name" value="PRib_PP_synth_CS"/>
</dbReference>
<evidence type="ECO:0000313" key="13">
    <source>
        <dbReference type="Proteomes" id="UP000236731"/>
    </source>
</evidence>
<dbReference type="Pfam" id="PF14572">
    <property type="entry name" value="Pribosyl_synth"/>
    <property type="match status" value="1"/>
</dbReference>
<dbReference type="OrthoDB" id="9777067at2"/>
<evidence type="ECO:0000256" key="10">
    <source>
        <dbReference type="ARBA" id="ARBA00049535"/>
    </source>
</evidence>
<evidence type="ECO:0000256" key="1">
    <source>
        <dbReference type="ARBA" id="ARBA00013247"/>
    </source>
</evidence>
<dbReference type="SMART" id="SM01400">
    <property type="entry name" value="Pribosyltran_N"/>
    <property type="match status" value="1"/>
</dbReference>
<keyword evidence="6" id="KW-0547">Nucleotide-binding</keyword>
<keyword evidence="5" id="KW-0545">Nucleotide biosynthesis</keyword>
<accession>A0A1H6AMW3</accession>
<evidence type="ECO:0000256" key="7">
    <source>
        <dbReference type="ARBA" id="ARBA00022777"/>
    </source>
</evidence>
<sequence>MPLQFNTVKLFAGSGTLELAEKISKSYGKPLGDMTLSKFSDGEIQPFYNESVRGSDIFLIQSTNQPSDNLLELLLMIDAAKRASAHYITVVVPYFGYARQDRKDKPRVAIGAKMIANLITAAGAHRIMTMDLHAAQIQGFFDIPVDHLDGAIIFVPYIKSLNLENLMIASPDMGGSYRARTFAKFFNAEVVICDKRRKRANEIESMSIIGDVTGMDVVLIDDICDTAGTLSKAAALIMENGAKSVRAVCTHAVLSGKAYETIENSVLTEMIVTDTIQLNPEKAAQCSKIKVLSTANLFAGAIKNVNEHGSISDLFDVK</sequence>
<dbReference type="InterPro" id="IPR029057">
    <property type="entry name" value="PRTase-like"/>
</dbReference>
<protein>
    <recommendedName>
        <fullName evidence="1">ribose-phosphate diphosphokinase</fullName>
        <ecNumber evidence="1">2.7.6.1</ecNumber>
    </recommendedName>
</protein>
<dbReference type="GO" id="GO:0005737">
    <property type="term" value="C:cytoplasm"/>
    <property type="evidence" value="ECO:0007669"/>
    <property type="project" value="TreeGrafter"/>
</dbReference>
<dbReference type="GO" id="GO:0004749">
    <property type="term" value="F:ribose phosphate diphosphokinase activity"/>
    <property type="evidence" value="ECO:0007669"/>
    <property type="project" value="UniProtKB-EC"/>
</dbReference>
<dbReference type="FunFam" id="3.40.50.2020:FF:000007">
    <property type="entry name" value="Ribose-phosphate pyrophosphokinase"/>
    <property type="match status" value="1"/>
</dbReference>
<dbReference type="GO" id="GO:0006015">
    <property type="term" value="P:5-phosphoribose 1-diphosphate biosynthetic process"/>
    <property type="evidence" value="ECO:0007669"/>
    <property type="project" value="TreeGrafter"/>
</dbReference>
<gene>
    <name evidence="12" type="ORF">SAMN05421877_108210</name>
</gene>
<keyword evidence="13" id="KW-1185">Reference proteome</keyword>
<evidence type="ECO:0000256" key="3">
    <source>
        <dbReference type="ARBA" id="ARBA00022679"/>
    </source>
</evidence>
<proteinExistence type="predicted"/>